<dbReference type="Proteomes" id="UP001470230">
    <property type="component" value="Unassembled WGS sequence"/>
</dbReference>
<evidence type="ECO:0000313" key="2">
    <source>
        <dbReference type="Proteomes" id="UP001470230"/>
    </source>
</evidence>
<accession>A0ABR2GWL0</accession>
<keyword evidence="2" id="KW-1185">Reference proteome</keyword>
<evidence type="ECO:0000313" key="1">
    <source>
        <dbReference type="EMBL" id="KAK8838328.1"/>
    </source>
</evidence>
<name>A0ABR2GWL0_9EUKA</name>
<sequence>MFRFNVRVAKICSGDSTCYASAENIRSSVTFEFKGMAVKLTGYLLKSFRNRSNGYHLRNLVFEAFNKKTGDWDVIHEENDFEGLNGQSKIATFCIDESKQKFTNQIRLRQTGDCYCPEHKTGDYFQIVSIDFLAF</sequence>
<protein>
    <submittedName>
        <fullName evidence="1">Uncharacterized protein</fullName>
    </submittedName>
</protein>
<organism evidence="1 2">
    <name type="scientific">Tritrichomonas musculus</name>
    <dbReference type="NCBI Taxonomy" id="1915356"/>
    <lineage>
        <taxon>Eukaryota</taxon>
        <taxon>Metamonada</taxon>
        <taxon>Parabasalia</taxon>
        <taxon>Tritrichomonadida</taxon>
        <taxon>Tritrichomonadidae</taxon>
        <taxon>Tritrichomonas</taxon>
    </lineage>
</organism>
<comment type="caution">
    <text evidence="1">The sequence shown here is derived from an EMBL/GenBank/DDBJ whole genome shotgun (WGS) entry which is preliminary data.</text>
</comment>
<reference evidence="1 2" key="1">
    <citation type="submission" date="2024-04" db="EMBL/GenBank/DDBJ databases">
        <title>Tritrichomonas musculus Genome.</title>
        <authorList>
            <person name="Alves-Ferreira E."/>
            <person name="Grigg M."/>
            <person name="Lorenzi H."/>
            <person name="Galac M."/>
        </authorList>
    </citation>
    <scope>NUCLEOTIDE SEQUENCE [LARGE SCALE GENOMIC DNA]</scope>
    <source>
        <strain evidence="1 2">EAF2021</strain>
    </source>
</reference>
<proteinExistence type="predicted"/>
<dbReference type="EMBL" id="JAPFFF010000056">
    <property type="protein sequence ID" value="KAK8838328.1"/>
    <property type="molecule type" value="Genomic_DNA"/>
</dbReference>
<gene>
    <name evidence="1" type="ORF">M9Y10_035751</name>
</gene>